<dbReference type="Proteomes" id="UP001279734">
    <property type="component" value="Unassembled WGS sequence"/>
</dbReference>
<proteinExistence type="predicted"/>
<dbReference type="EMBL" id="BSYO01000011">
    <property type="protein sequence ID" value="GMH11833.1"/>
    <property type="molecule type" value="Genomic_DNA"/>
</dbReference>
<accession>A0AAD3XP71</accession>
<evidence type="ECO:0000313" key="1">
    <source>
        <dbReference type="EMBL" id="GMH11833.1"/>
    </source>
</evidence>
<comment type="caution">
    <text evidence="1">The sequence shown here is derived from an EMBL/GenBank/DDBJ whole genome shotgun (WGS) entry which is preliminary data.</text>
</comment>
<dbReference type="AlphaFoldDB" id="A0AAD3XP71"/>
<gene>
    <name evidence="1" type="ORF">Nepgr_013674</name>
</gene>
<reference evidence="1" key="1">
    <citation type="submission" date="2023-05" db="EMBL/GenBank/DDBJ databases">
        <title>Nepenthes gracilis genome sequencing.</title>
        <authorList>
            <person name="Fukushima K."/>
        </authorList>
    </citation>
    <scope>NUCLEOTIDE SEQUENCE</scope>
    <source>
        <strain evidence="1">SING2019-196</strain>
    </source>
</reference>
<keyword evidence="2" id="KW-1185">Reference proteome</keyword>
<name>A0AAD3XP71_NEPGR</name>
<evidence type="ECO:0000313" key="2">
    <source>
        <dbReference type="Proteomes" id="UP001279734"/>
    </source>
</evidence>
<protein>
    <submittedName>
        <fullName evidence="1">Uncharacterized protein</fullName>
    </submittedName>
</protein>
<sequence>MIEIRRCRELKIWGQSLEILALRWVRSLRCTTEINEVAGAPVSSKLAVIVCDSPGDADGALRSEATVAWVSGSAGRERVGKVIIRPPVDVARREVELWKDTIVRG</sequence>
<organism evidence="1 2">
    <name type="scientific">Nepenthes gracilis</name>
    <name type="common">Slender pitcher plant</name>
    <dbReference type="NCBI Taxonomy" id="150966"/>
    <lineage>
        <taxon>Eukaryota</taxon>
        <taxon>Viridiplantae</taxon>
        <taxon>Streptophyta</taxon>
        <taxon>Embryophyta</taxon>
        <taxon>Tracheophyta</taxon>
        <taxon>Spermatophyta</taxon>
        <taxon>Magnoliopsida</taxon>
        <taxon>eudicotyledons</taxon>
        <taxon>Gunneridae</taxon>
        <taxon>Pentapetalae</taxon>
        <taxon>Caryophyllales</taxon>
        <taxon>Nepenthaceae</taxon>
        <taxon>Nepenthes</taxon>
    </lineage>
</organism>